<keyword evidence="1 2" id="KW-0732">Signal</keyword>
<feature type="chain" id="PRO_5011643298" evidence="2">
    <location>
        <begin position="27"/>
        <end position="379"/>
    </location>
</feature>
<dbReference type="GO" id="GO:0055085">
    <property type="term" value="P:transmembrane transport"/>
    <property type="evidence" value="ECO:0007669"/>
    <property type="project" value="InterPro"/>
</dbReference>
<dbReference type="NCBIfam" id="NF037995">
    <property type="entry name" value="TRAP_S1"/>
    <property type="match status" value="1"/>
</dbReference>
<dbReference type="EMBL" id="FMZC01000002">
    <property type="protein sequence ID" value="SDC58311.1"/>
    <property type="molecule type" value="Genomic_DNA"/>
</dbReference>
<evidence type="ECO:0000313" key="4">
    <source>
        <dbReference type="Proteomes" id="UP000198781"/>
    </source>
</evidence>
<dbReference type="PANTHER" id="PTHR33376">
    <property type="match status" value="1"/>
</dbReference>
<gene>
    <name evidence="3" type="ORF">SAMN05192589_102494</name>
</gene>
<dbReference type="Gene3D" id="3.40.190.170">
    <property type="entry name" value="Bacterial extracellular solute-binding protein, family 7"/>
    <property type="match status" value="1"/>
</dbReference>
<evidence type="ECO:0000256" key="2">
    <source>
        <dbReference type="SAM" id="SignalP"/>
    </source>
</evidence>
<protein>
    <submittedName>
        <fullName evidence="3">TRAP-type C4-dicarboxylate transport system, substrate-binding protein</fullName>
    </submittedName>
</protein>
<dbReference type="InterPro" id="IPR018389">
    <property type="entry name" value="DctP_fam"/>
</dbReference>
<dbReference type="Proteomes" id="UP000198781">
    <property type="component" value="Unassembled WGS sequence"/>
</dbReference>
<organism evidence="3 4">
    <name type="scientific">Paracidovorax valerianellae</name>
    <dbReference type="NCBI Taxonomy" id="187868"/>
    <lineage>
        <taxon>Bacteria</taxon>
        <taxon>Pseudomonadati</taxon>
        <taxon>Pseudomonadota</taxon>
        <taxon>Betaproteobacteria</taxon>
        <taxon>Burkholderiales</taxon>
        <taxon>Comamonadaceae</taxon>
        <taxon>Paracidovorax</taxon>
    </lineage>
</organism>
<evidence type="ECO:0000256" key="1">
    <source>
        <dbReference type="ARBA" id="ARBA00022729"/>
    </source>
</evidence>
<evidence type="ECO:0000313" key="3">
    <source>
        <dbReference type="EMBL" id="SDC58311.1"/>
    </source>
</evidence>
<sequence>MQHHFLTRALCRLALAWLCCAPLLGAAQSPVPAKASTTGAPTAPKGPAPAPVSAPFMLRVVGSLGALSQYQEREAPFWTQELATLSNGRFSATIVPFDRAGVPGMEMLRLVELGVVPFGTTLMSSLTAQYPQYTAPDLPGLNPDIASLRATVAAFRPYLQSALRQEHGMEMLAIYVYPAQVIFCKNAMTGLADLSGRRIRVASASQADFISALGGIPVHTGFGQMVASLKAGDSECAVTGTMSGNTMGLYEVTQYVYPMPLTWGLSIFGANRDIWNSLPADLRALLQRELPRLEATIWADAERETSEGLACNTGRPSCQKGARGSMMVVPVSAADDARRVEILRTTVLANWQRRCGPVCVDLWNRTVGPARGIPAPRAP</sequence>
<accession>A0A1G6MS80</accession>
<dbReference type="RefSeq" id="WP_175537665.1">
    <property type="nucleotide sequence ID" value="NZ_FMZC01000002.1"/>
</dbReference>
<dbReference type="PANTHER" id="PTHR33376:SF4">
    <property type="entry name" value="SIALIC ACID-BINDING PERIPLASMIC PROTEIN SIAP"/>
    <property type="match status" value="1"/>
</dbReference>
<reference evidence="3 4" key="1">
    <citation type="submission" date="2016-10" db="EMBL/GenBank/DDBJ databases">
        <authorList>
            <person name="de Groot N.N."/>
        </authorList>
    </citation>
    <scope>NUCLEOTIDE SEQUENCE [LARGE SCALE GENOMIC DNA]</scope>
    <source>
        <strain evidence="3 4">DSM 16619</strain>
    </source>
</reference>
<feature type="signal peptide" evidence="2">
    <location>
        <begin position="1"/>
        <end position="26"/>
    </location>
</feature>
<dbReference type="STRING" id="187868.SAMN05192589_102494"/>
<dbReference type="InterPro" id="IPR038404">
    <property type="entry name" value="TRAP_DctP_sf"/>
</dbReference>
<proteinExistence type="predicted"/>
<dbReference type="Pfam" id="PF03480">
    <property type="entry name" value="DctP"/>
    <property type="match status" value="1"/>
</dbReference>
<keyword evidence="4" id="KW-1185">Reference proteome</keyword>
<name>A0A1G6MS80_9BURK</name>
<dbReference type="AlphaFoldDB" id="A0A1G6MS80"/>
<dbReference type="CDD" id="cd13602">
    <property type="entry name" value="PBP2_TRAP_BpDctp6_7"/>
    <property type="match status" value="1"/>
</dbReference>